<dbReference type="Pfam" id="PF04851">
    <property type="entry name" value="ResIII"/>
    <property type="match status" value="1"/>
</dbReference>
<feature type="domain" description="Helicase ATP-binding" evidence="1">
    <location>
        <begin position="325"/>
        <end position="466"/>
    </location>
</feature>
<dbReference type="SUPFAM" id="SSF56024">
    <property type="entry name" value="Phospholipase D/nuclease"/>
    <property type="match status" value="1"/>
</dbReference>
<dbReference type="KEGG" id="kse:Ksed_17070"/>
<dbReference type="PANTHER" id="PTHR47962:SF7">
    <property type="entry name" value="MITOCHONDRIAL ATP-DEPENDENT HELICASE IRC3-RELATED"/>
    <property type="match status" value="1"/>
</dbReference>
<gene>
    <name evidence="3" type="ordered locus">Ksed_17070</name>
</gene>
<dbReference type="Pfam" id="PF11907">
    <property type="entry name" value="DUF3427"/>
    <property type="match status" value="1"/>
</dbReference>
<dbReference type="RefSeq" id="WP_015779666.1">
    <property type="nucleotide sequence ID" value="NC_013169.1"/>
</dbReference>
<dbReference type="Gene3D" id="3.40.50.300">
    <property type="entry name" value="P-loop containing nucleotide triphosphate hydrolases"/>
    <property type="match status" value="2"/>
</dbReference>
<dbReference type="InterPro" id="IPR021835">
    <property type="entry name" value="DUF3427"/>
</dbReference>
<organism evidence="3 4">
    <name type="scientific">Kytococcus sedentarius (strain ATCC 14392 / DSM 20547 / JCM 11482 / CCUG 33030 / NBRC 15357 / NCTC 11040 / CCM 314 / 541)</name>
    <name type="common">Micrococcus sedentarius</name>
    <dbReference type="NCBI Taxonomy" id="478801"/>
    <lineage>
        <taxon>Bacteria</taxon>
        <taxon>Bacillati</taxon>
        <taxon>Actinomycetota</taxon>
        <taxon>Actinomycetes</taxon>
        <taxon>Micrococcales</taxon>
        <taxon>Kytococcaceae</taxon>
        <taxon>Kytococcus</taxon>
    </lineage>
</organism>
<evidence type="ECO:0000259" key="1">
    <source>
        <dbReference type="PROSITE" id="PS51192"/>
    </source>
</evidence>
<keyword evidence="3" id="KW-0378">Hydrolase</keyword>
<dbReference type="Pfam" id="PF13091">
    <property type="entry name" value="PLDc_2"/>
    <property type="match status" value="1"/>
</dbReference>
<dbReference type="eggNOG" id="COG3886">
    <property type="taxonomic scope" value="Bacteria"/>
</dbReference>
<dbReference type="InterPro" id="IPR006935">
    <property type="entry name" value="Helicase/UvrB_N"/>
</dbReference>
<feature type="domain" description="Helicase C-terminal" evidence="2">
    <location>
        <begin position="540"/>
        <end position="689"/>
    </location>
</feature>
<dbReference type="Proteomes" id="UP000006666">
    <property type="component" value="Chromosome"/>
</dbReference>
<dbReference type="InterPro" id="IPR014001">
    <property type="entry name" value="Helicase_ATP-bd"/>
</dbReference>
<dbReference type="Pfam" id="PF00271">
    <property type="entry name" value="Helicase_C"/>
    <property type="match status" value="1"/>
</dbReference>
<evidence type="ECO:0000313" key="4">
    <source>
        <dbReference type="Proteomes" id="UP000006666"/>
    </source>
</evidence>
<dbReference type="SUPFAM" id="SSF52540">
    <property type="entry name" value="P-loop containing nucleoside triphosphate hydrolases"/>
    <property type="match status" value="1"/>
</dbReference>
<dbReference type="GO" id="GO:0016887">
    <property type="term" value="F:ATP hydrolysis activity"/>
    <property type="evidence" value="ECO:0007669"/>
    <property type="project" value="TreeGrafter"/>
</dbReference>
<dbReference type="SMART" id="SM00487">
    <property type="entry name" value="DEXDc"/>
    <property type="match status" value="1"/>
</dbReference>
<dbReference type="STRING" id="478801.Ksed_17070"/>
<dbReference type="PANTHER" id="PTHR47962">
    <property type="entry name" value="ATP-DEPENDENT HELICASE LHR-RELATED-RELATED"/>
    <property type="match status" value="1"/>
</dbReference>
<dbReference type="eggNOG" id="COG1061">
    <property type="taxonomic scope" value="Bacteria"/>
</dbReference>
<sequence length="1031" mass="115297">MSEQDLPQGFYDQLLTQELAAKVQASPWTARVEDIPDAESAERGARHIAAAVAEVLRSRPAAERSAVVDRLVDFLGAERQLLGPEGFRRLVSLVEESRPGQPPRYEARPSTPLSDAALLTNAEGEPSVGREIASEMLSADRVDLLCAFIKFEGLRTMERELKRLKDLHIPFRVITTTYMGATDARAIARLVENFGAQVKVHYESRQTRLHAKAWMFHRDTSFHTAYVGSSNLSRSALIDGVEWNVRLSHHTTPHLLEKFRATFETYWNDESFETFDPSRDADRLHDALAEASGRSRGASTVLDLSGLAHRPYPFQQVMLDALEAERVEHDRHRNLLVAATGTGKTVVAAFDYKRLCEATNTPRRLLFVAHRWEILVQARRTYREILGDGTFGEMLGRGEEPRRWEHVFATVQSLTAERLGQLPRDHFDVVVIDEFHHAQAATYRRLLTALQPAELLGLTATPERADGVDVRQEFFGGRAAHELRLWDALSEGLLTPFHYFGVHDNTDLSAVAFTRGRYDAATLESLYTGNDARVLLVLKAVRDKVLDPRQMRAIGFCVGVQHAQFMARKFTEAGIPARAVTGESNDEERSSVRQDLHHRKINVVFTADLYNEGVDLPEVDTVLFLRPTESSTIFLQQLGRGLRRHHDKAVLTALDFVGHQHANFRLEQRFTAMTGLSRQRLADATEHGFPFLPSGTQIVLDDVAQEELLRSIRESLHLTRRHLLRELGAQGALSLQSFSQHLGVPPEAVLKRGAWTSLRREAGLVDQPATTAAPETPFNASDVLHVDDMARIHGYRLWLSSDAPRYSEASPTQQTYGRMLQALLLSRTPSHGLEADLAELSQNPMSCAELLAGLEIAEGSIHRIPQPLGGRLSTCGMQSHATYTRAEILAALGLIPDAAGRTVHQSGVAYSQQWEVDALLTTLVKSDATFSPTTMYRDYALSPTRFHWESQSATSPGSPTGQRYIHHEQRGSTVLLFVRQNQKTEWGAAEPFVLLGTARFVETEGAKPMQVVWELDRPMPTEMYQHARAVA</sequence>
<dbReference type="InterPro" id="IPR025202">
    <property type="entry name" value="PLD-like_dom"/>
</dbReference>
<keyword evidence="3" id="KW-0547">Nucleotide-binding</keyword>
<keyword evidence="3" id="KW-0347">Helicase</keyword>
<dbReference type="GO" id="GO:0005524">
    <property type="term" value="F:ATP binding"/>
    <property type="evidence" value="ECO:0007669"/>
    <property type="project" value="InterPro"/>
</dbReference>
<dbReference type="CDD" id="cd18799">
    <property type="entry name" value="SF2_C_EcoAI-like"/>
    <property type="match status" value="1"/>
</dbReference>
<name>C7NIT3_KYTSD</name>
<dbReference type="HOGENOM" id="CLU_005588_1_1_11"/>
<evidence type="ECO:0000259" key="2">
    <source>
        <dbReference type="PROSITE" id="PS51194"/>
    </source>
</evidence>
<dbReference type="GO" id="GO:0004386">
    <property type="term" value="F:helicase activity"/>
    <property type="evidence" value="ECO:0007669"/>
    <property type="project" value="UniProtKB-KW"/>
</dbReference>
<dbReference type="AlphaFoldDB" id="C7NIT3"/>
<reference evidence="3 4" key="1">
    <citation type="journal article" date="2009" name="Stand. Genomic Sci.">
        <title>Complete genome sequence of Kytococcus sedentarius type strain (541).</title>
        <authorList>
            <person name="Sims D."/>
            <person name="Brettin T."/>
            <person name="Detter J.C."/>
            <person name="Han C."/>
            <person name="Lapidus A."/>
            <person name="Copeland A."/>
            <person name="Glavina Del Rio T."/>
            <person name="Nolan M."/>
            <person name="Chen F."/>
            <person name="Lucas S."/>
            <person name="Tice H."/>
            <person name="Cheng J.F."/>
            <person name="Bruce D."/>
            <person name="Goodwin L."/>
            <person name="Pitluck S."/>
            <person name="Ovchinnikova G."/>
            <person name="Pati A."/>
            <person name="Ivanova N."/>
            <person name="Mavrommatis K."/>
            <person name="Chen A."/>
            <person name="Palaniappan K."/>
            <person name="D'haeseleer P."/>
            <person name="Chain P."/>
            <person name="Bristow J."/>
            <person name="Eisen J.A."/>
            <person name="Markowitz V."/>
            <person name="Hugenholtz P."/>
            <person name="Schneider S."/>
            <person name="Goker M."/>
            <person name="Pukall R."/>
            <person name="Kyrpides N.C."/>
            <person name="Klenk H.P."/>
        </authorList>
    </citation>
    <scope>NUCLEOTIDE SEQUENCE [LARGE SCALE GENOMIC DNA]</scope>
    <source>
        <strain evidence="4">ATCC 14392 / DSM 20547 / JCM 11482 / CCUG 33030 / NBRC 15357 / NCTC 11040 / CCM 314 / 541</strain>
    </source>
</reference>
<keyword evidence="3" id="KW-0067">ATP-binding</keyword>
<keyword evidence="4" id="KW-1185">Reference proteome</keyword>
<dbReference type="Gene3D" id="3.30.870.10">
    <property type="entry name" value="Endonuclease Chain A"/>
    <property type="match status" value="1"/>
</dbReference>
<dbReference type="InterPro" id="IPR052511">
    <property type="entry name" value="ATP-dep_Helicase"/>
</dbReference>
<accession>C7NIT3</accession>
<evidence type="ECO:0000313" key="3">
    <source>
        <dbReference type="EMBL" id="ACV06721.1"/>
    </source>
</evidence>
<dbReference type="GO" id="GO:0003677">
    <property type="term" value="F:DNA binding"/>
    <property type="evidence" value="ECO:0007669"/>
    <property type="project" value="InterPro"/>
</dbReference>
<dbReference type="PROSITE" id="PS51194">
    <property type="entry name" value="HELICASE_CTER"/>
    <property type="match status" value="1"/>
</dbReference>
<dbReference type="PROSITE" id="PS51192">
    <property type="entry name" value="HELICASE_ATP_BIND_1"/>
    <property type="match status" value="1"/>
</dbReference>
<dbReference type="CDD" id="cd18032">
    <property type="entry name" value="DEXHc_RE_I_III_res"/>
    <property type="match status" value="1"/>
</dbReference>
<dbReference type="InterPro" id="IPR001650">
    <property type="entry name" value="Helicase_C-like"/>
</dbReference>
<protein>
    <submittedName>
        <fullName evidence="3">DNA/RNA helicase, superfamily II</fullName>
    </submittedName>
</protein>
<dbReference type="SMART" id="SM00490">
    <property type="entry name" value="HELICc"/>
    <property type="match status" value="1"/>
</dbReference>
<proteinExistence type="predicted"/>
<dbReference type="EMBL" id="CP001686">
    <property type="protein sequence ID" value="ACV06721.1"/>
    <property type="molecule type" value="Genomic_DNA"/>
</dbReference>
<dbReference type="InterPro" id="IPR027417">
    <property type="entry name" value="P-loop_NTPase"/>
</dbReference>